<feature type="domain" description="Core-binding (CB)" evidence="8">
    <location>
        <begin position="73"/>
        <end position="180"/>
    </location>
</feature>
<dbReference type="InterPro" id="IPR004107">
    <property type="entry name" value="Integrase_SAM-like_N"/>
</dbReference>
<dbReference type="CDD" id="cd01189">
    <property type="entry name" value="INT_ICEBs1_C_like"/>
    <property type="match status" value="1"/>
</dbReference>
<evidence type="ECO:0000256" key="6">
    <source>
        <dbReference type="PROSITE-ProRule" id="PRU01248"/>
    </source>
</evidence>
<keyword evidence="4 6" id="KW-0238">DNA-binding</keyword>
<dbReference type="Gene3D" id="1.10.443.10">
    <property type="entry name" value="Intergrase catalytic core"/>
    <property type="match status" value="1"/>
</dbReference>
<dbReference type="InterPro" id="IPR002104">
    <property type="entry name" value="Integrase_catalytic"/>
</dbReference>
<evidence type="ECO:0000256" key="3">
    <source>
        <dbReference type="ARBA" id="ARBA00022908"/>
    </source>
</evidence>
<evidence type="ECO:0000259" key="7">
    <source>
        <dbReference type="PROSITE" id="PS51898"/>
    </source>
</evidence>
<dbReference type="GO" id="GO:0015074">
    <property type="term" value="P:DNA integration"/>
    <property type="evidence" value="ECO:0007669"/>
    <property type="project" value="UniProtKB-KW"/>
</dbReference>
<keyword evidence="5" id="KW-0233">DNA recombination</keyword>
<evidence type="ECO:0000256" key="4">
    <source>
        <dbReference type="ARBA" id="ARBA00023125"/>
    </source>
</evidence>
<dbReference type="Pfam" id="PF00589">
    <property type="entry name" value="Phage_integrase"/>
    <property type="match status" value="1"/>
</dbReference>
<dbReference type="RefSeq" id="WP_116722002.1">
    <property type="nucleotide sequence ID" value="NZ_CP011524.1"/>
</dbReference>
<dbReference type="GO" id="GO:0003677">
    <property type="term" value="F:DNA binding"/>
    <property type="evidence" value="ECO:0007669"/>
    <property type="project" value="UniProtKB-UniRule"/>
</dbReference>
<evidence type="ECO:0000256" key="5">
    <source>
        <dbReference type="ARBA" id="ARBA00023172"/>
    </source>
</evidence>
<protein>
    <submittedName>
        <fullName evidence="9">Site-specific recombinase XerD</fullName>
    </submittedName>
</protein>
<dbReference type="Pfam" id="PF14659">
    <property type="entry name" value="Phage_int_SAM_3"/>
    <property type="match status" value="1"/>
</dbReference>
<dbReference type="SUPFAM" id="SSF56349">
    <property type="entry name" value="DNA breaking-rejoining enzymes"/>
    <property type="match status" value="1"/>
</dbReference>
<accession>A0A2U1CCC6</accession>
<dbReference type="InterPro" id="IPR011010">
    <property type="entry name" value="DNA_brk_join_enz"/>
</dbReference>
<sequence>MARKTTRNAQGAGSLRQRADGTWEARYTVGRDPGTGKQIRKSVYGKTQKEARQKLAQAVAALDTGTYFEPSKMTMEQWLDIWTKEYMGDKKYLTVKHYKAQVEAHIKPALGAVKLSQLAPHTIQKFYNDLLKTGRSIPKRDKDGKVLKKDGKTVCESAPMSAKSVRNVHGILTKALSVAVSAGYLRDNPADRVTLPRVEKKEIHPLTDEQVKNFLQTAAGDEYEIILKLILFTGLREAEATGLTWDCVDFNDGTVKVCKQLQKRPLKDGGFTFAPLKNDKVRVLKPAPFVMDLLKRRQKEQGAQRLKAGQLWQGWSTAEERKTALVFTTATGGNLSPQTVYNHYKKLAVQIGAPDSRVHDLRHTFAVLSLQNGDDVKTVQGNLGHATAAFTLDVYGHVSERMKEDSAARMEEYIKELVNR</sequence>
<dbReference type="PROSITE" id="PS51898">
    <property type="entry name" value="TYR_RECOMBINASE"/>
    <property type="match status" value="1"/>
</dbReference>
<dbReference type="InterPro" id="IPR028259">
    <property type="entry name" value="AP2-like_int_N"/>
</dbReference>
<evidence type="ECO:0000313" key="10">
    <source>
        <dbReference type="Proteomes" id="UP000245778"/>
    </source>
</evidence>
<evidence type="ECO:0000256" key="2">
    <source>
        <dbReference type="ARBA" id="ARBA00008857"/>
    </source>
</evidence>
<dbReference type="Gene3D" id="1.10.150.130">
    <property type="match status" value="1"/>
</dbReference>
<evidence type="ECO:0000256" key="1">
    <source>
        <dbReference type="ARBA" id="ARBA00003283"/>
    </source>
</evidence>
<evidence type="ECO:0000259" key="8">
    <source>
        <dbReference type="PROSITE" id="PS51900"/>
    </source>
</evidence>
<dbReference type="InterPro" id="IPR010998">
    <property type="entry name" value="Integrase_recombinase_N"/>
</dbReference>
<evidence type="ECO:0000313" key="9">
    <source>
        <dbReference type="EMBL" id="PVY58584.1"/>
    </source>
</evidence>
<name>A0A2U1CCC6_9FIRM</name>
<dbReference type="PROSITE" id="PS51900">
    <property type="entry name" value="CB"/>
    <property type="match status" value="1"/>
</dbReference>
<dbReference type="AlphaFoldDB" id="A0A2U1CCC6"/>
<comment type="function">
    <text evidence="1">Site-specific tyrosine recombinase, which acts by catalyzing the cutting and rejoining of the recombining DNA molecules.</text>
</comment>
<dbReference type="InterPro" id="IPR013762">
    <property type="entry name" value="Integrase-like_cat_sf"/>
</dbReference>
<dbReference type="Pfam" id="PF14657">
    <property type="entry name" value="Arm-DNA-bind_4"/>
    <property type="match status" value="1"/>
</dbReference>
<dbReference type="GO" id="GO:0006310">
    <property type="term" value="P:DNA recombination"/>
    <property type="evidence" value="ECO:0007669"/>
    <property type="project" value="UniProtKB-KW"/>
</dbReference>
<comment type="caution">
    <text evidence="9">The sequence shown here is derived from an EMBL/GenBank/DDBJ whole genome shotgun (WGS) entry which is preliminary data.</text>
</comment>
<keyword evidence="3" id="KW-0229">DNA integration</keyword>
<feature type="domain" description="Tyr recombinase" evidence="7">
    <location>
        <begin position="201"/>
        <end position="408"/>
    </location>
</feature>
<dbReference type="InterPro" id="IPR050090">
    <property type="entry name" value="Tyrosine_recombinase_XerCD"/>
</dbReference>
<reference evidence="9 10" key="1">
    <citation type="submission" date="2018-04" db="EMBL/GenBank/DDBJ databases">
        <title>Genomic Encyclopedia of Type Strains, Phase IV (KMG-IV): sequencing the most valuable type-strain genomes for metagenomic binning, comparative biology and taxonomic classification.</title>
        <authorList>
            <person name="Goeker M."/>
        </authorList>
    </citation>
    <scope>NUCLEOTIDE SEQUENCE [LARGE SCALE GENOMIC DNA]</scope>
    <source>
        <strain evidence="9 10">DSM 26588</strain>
    </source>
</reference>
<dbReference type="OrthoDB" id="9803188at2"/>
<dbReference type="PANTHER" id="PTHR30349:SF64">
    <property type="entry name" value="PROPHAGE INTEGRASE INTD-RELATED"/>
    <property type="match status" value="1"/>
</dbReference>
<dbReference type="EMBL" id="QEKK01000004">
    <property type="protein sequence ID" value="PVY58584.1"/>
    <property type="molecule type" value="Genomic_DNA"/>
</dbReference>
<dbReference type="GeneID" id="93228927"/>
<gene>
    <name evidence="9" type="ORF">C7373_104180</name>
</gene>
<dbReference type="Proteomes" id="UP000245778">
    <property type="component" value="Unassembled WGS sequence"/>
</dbReference>
<proteinExistence type="inferred from homology"/>
<dbReference type="PANTHER" id="PTHR30349">
    <property type="entry name" value="PHAGE INTEGRASE-RELATED"/>
    <property type="match status" value="1"/>
</dbReference>
<organism evidence="9 10">
    <name type="scientific">Intestinimonas butyriciproducens</name>
    <dbReference type="NCBI Taxonomy" id="1297617"/>
    <lineage>
        <taxon>Bacteria</taxon>
        <taxon>Bacillati</taxon>
        <taxon>Bacillota</taxon>
        <taxon>Clostridia</taxon>
        <taxon>Eubacteriales</taxon>
        <taxon>Intestinimonas</taxon>
    </lineage>
</organism>
<comment type="similarity">
    <text evidence="2">Belongs to the 'phage' integrase family.</text>
</comment>
<dbReference type="InterPro" id="IPR044068">
    <property type="entry name" value="CB"/>
</dbReference>